<dbReference type="InterPro" id="IPR044426">
    <property type="entry name" value="Suv4-20_SET"/>
</dbReference>
<dbReference type="OrthoDB" id="6627536at2759"/>
<dbReference type="EMBL" id="CAJPVJ010004122">
    <property type="protein sequence ID" value="CAG2168312.1"/>
    <property type="molecule type" value="Genomic_DNA"/>
</dbReference>
<protein>
    <recommendedName>
        <fullName evidence="3">[histone H4]-N-methyl-L-lysine(20) N-methyltransferase</fullName>
        <ecNumber evidence="3">2.1.1.362</ecNumber>
    </recommendedName>
</protein>
<feature type="region of interest" description="Disordered" evidence="13">
    <location>
        <begin position="631"/>
        <end position="650"/>
    </location>
</feature>
<dbReference type="InterPro" id="IPR001214">
    <property type="entry name" value="SET_dom"/>
</dbReference>
<dbReference type="CDD" id="cd19186">
    <property type="entry name" value="SET_Suv4-20"/>
    <property type="match status" value="1"/>
</dbReference>
<feature type="region of interest" description="Disordered" evidence="13">
    <location>
        <begin position="1"/>
        <end position="20"/>
    </location>
</feature>
<comment type="subcellular location">
    <subcellularLocation>
        <location evidence="2">Chromosome</location>
    </subcellularLocation>
    <subcellularLocation>
        <location evidence="1">Nucleus</location>
    </subcellularLocation>
</comment>
<keyword evidence="16" id="KW-1185">Reference proteome</keyword>
<feature type="compositionally biased region" description="Low complexity" evidence="13">
    <location>
        <begin position="586"/>
        <end position="603"/>
    </location>
</feature>
<dbReference type="EC" id="2.1.1.362" evidence="3"/>
<dbReference type="AlphaFoldDB" id="A0A7R9QML8"/>
<feature type="compositionally biased region" description="Basic and acidic residues" evidence="13">
    <location>
        <begin position="1"/>
        <end position="12"/>
    </location>
</feature>
<dbReference type="Pfam" id="PF00856">
    <property type="entry name" value="SET"/>
    <property type="match status" value="1"/>
</dbReference>
<evidence type="ECO:0000256" key="7">
    <source>
        <dbReference type="ARBA" id="ARBA00022679"/>
    </source>
</evidence>
<feature type="domain" description="SET" evidence="14">
    <location>
        <begin position="148"/>
        <end position="264"/>
    </location>
</feature>
<evidence type="ECO:0000256" key="11">
    <source>
        <dbReference type="ARBA" id="ARBA00023163"/>
    </source>
</evidence>
<feature type="compositionally biased region" description="Low complexity" evidence="13">
    <location>
        <begin position="501"/>
        <end position="514"/>
    </location>
</feature>
<evidence type="ECO:0000256" key="4">
    <source>
        <dbReference type="ARBA" id="ARBA00022454"/>
    </source>
</evidence>
<evidence type="ECO:0000313" key="16">
    <source>
        <dbReference type="Proteomes" id="UP000728032"/>
    </source>
</evidence>
<dbReference type="PANTHER" id="PTHR12977">
    <property type="entry name" value="SUPPRESSOR OF VARIEGATION 4-20-RELATED"/>
    <property type="match status" value="1"/>
</dbReference>
<dbReference type="Gene3D" id="1.10.10.1700">
    <property type="entry name" value="Histone-lysine N-methyltransferase"/>
    <property type="match status" value="1"/>
</dbReference>
<dbReference type="SUPFAM" id="SSF82199">
    <property type="entry name" value="SET domain"/>
    <property type="match status" value="1"/>
</dbReference>
<evidence type="ECO:0000256" key="3">
    <source>
        <dbReference type="ARBA" id="ARBA00012188"/>
    </source>
</evidence>
<gene>
    <name evidence="15" type="ORF">ONB1V03_LOCUS7802</name>
</gene>
<feature type="compositionally biased region" description="Polar residues" evidence="13">
    <location>
        <begin position="534"/>
        <end position="550"/>
    </location>
</feature>
<evidence type="ECO:0000259" key="14">
    <source>
        <dbReference type="PROSITE" id="PS50280"/>
    </source>
</evidence>
<evidence type="ECO:0000256" key="6">
    <source>
        <dbReference type="ARBA" id="ARBA00022603"/>
    </source>
</evidence>
<dbReference type="FunFam" id="2.170.270.10:FF:000006">
    <property type="entry name" value="Histone-lysine N-methyltransferase"/>
    <property type="match status" value="1"/>
</dbReference>
<feature type="compositionally biased region" description="Basic residues" evidence="13">
    <location>
        <begin position="668"/>
        <end position="686"/>
    </location>
</feature>
<dbReference type="GO" id="GO:0032259">
    <property type="term" value="P:methylation"/>
    <property type="evidence" value="ECO:0007669"/>
    <property type="project" value="UniProtKB-KW"/>
</dbReference>
<keyword evidence="6" id="KW-0489">Methyltransferase</keyword>
<dbReference type="PROSITE" id="PS50280">
    <property type="entry name" value="SET"/>
    <property type="match status" value="1"/>
</dbReference>
<keyword evidence="9" id="KW-0156">Chromatin regulator</keyword>
<feature type="region of interest" description="Disordered" evidence="13">
    <location>
        <begin position="667"/>
        <end position="701"/>
    </location>
</feature>
<accession>A0A7R9QML8</accession>
<dbReference type="GO" id="GO:0140941">
    <property type="term" value="F:histone H4K20me methyltransferase activity"/>
    <property type="evidence" value="ECO:0007669"/>
    <property type="project" value="UniProtKB-EC"/>
</dbReference>
<proteinExistence type="predicted"/>
<dbReference type="GO" id="GO:0005634">
    <property type="term" value="C:nucleus"/>
    <property type="evidence" value="ECO:0007669"/>
    <property type="project" value="UniProtKB-SubCell"/>
</dbReference>
<dbReference type="InterPro" id="IPR039977">
    <property type="entry name" value="Suv4-20/Set9"/>
</dbReference>
<evidence type="ECO:0000256" key="1">
    <source>
        <dbReference type="ARBA" id="ARBA00004123"/>
    </source>
</evidence>
<keyword evidence="5" id="KW-0678">Repressor</keyword>
<keyword evidence="11" id="KW-0804">Transcription</keyword>
<name>A0A7R9QML8_9ACAR</name>
<feature type="compositionally biased region" description="Basic residues" evidence="13">
    <location>
        <begin position="427"/>
        <end position="444"/>
    </location>
</feature>
<reference evidence="15" key="1">
    <citation type="submission" date="2020-11" db="EMBL/GenBank/DDBJ databases">
        <authorList>
            <person name="Tran Van P."/>
        </authorList>
    </citation>
    <scope>NUCLEOTIDE SEQUENCE</scope>
</reference>
<organism evidence="15">
    <name type="scientific">Oppiella nova</name>
    <dbReference type="NCBI Taxonomy" id="334625"/>
    <lineage>
        <taxon>Eukaryota</taxon>
        <taxon>Metazoa</taxon>
        <taxon>Ecdysozoa</taxon>
        <taxon>Arthropoda</taxon>
        <taxon>Chelicerata</taxon>
        <taxon>Arachnida</taxon>
        <taxon>Acari</taxon>
        <taxon>Acariformes</taxon>
        <taxon>Sarcoptiformes</taxon>
        <taxon>Oribatida</taxon>
        <taxon>Brachypylina</taxon>
        <taxon>Oppioidea</taxon>
        <taxon>Oppiidae</taxon>
        <taxon>Oppiella</taxon>
    </lineage>
</organism>
<dbReference type="EMBL" id="OC918947">
    <property type="protein sequence ID" value="CAD7650419.1"/>
    <property type="molecule type" value="Genomic_DNA"/>
</dbReference>
<keyword evidence="7" id="KW-0808">Transferase</keyword>
<evidence type="ECO:0000256" key="9">
    <source>
        <dbReference type="ARBA" id="ARBA00022853"/>
    </source>
</evidence>
<dbReference type="GO" id="GO:0005694">
    <property type="term" value="C:chromosome"/>
    <property type="evidence" value="ECO:0007669"/>
    <property type="project" value="UniProtKB-SubCell"/>
</dbReference>
<sequence length="731" mass="81097">MSRHKGGADRGEYSTPNTATGAPMTALELCEADDIATSLAVDQYLGFTTHKMNTRFRAPKIHPKDYLKNVLIAFKRNQNYDLTINKMFGGDWANTMSVHTLTHPVPLLTHTPPDPIISKLKYRNKSQRMQRIIRSHLTNFLRMFDGRAGYEIRPCHRYSMEGKTGAKLCATQKWLKNEKIEYLIGCIGELTQKEEQELLKPGINDFSVMYSCRKNCAQLWLGPGAYINHDCRPNCRFVSTGRQTACVKVLRPIDVGEEITCFYGEDFFGDENCYCECETCERRGTGAFAQRAGGGDRQLTTNTANAHEINNINNCVTNNSINCLTNSLIHNNVLNNNKKQTYSLRETDNRLKRQARKQQTKREDELNVNTSELNATTHNLRSNTNKSISAATDDNITHNTSICEQLMEDNHSEDENMDCADDINDHKSRKLSKSVAKSHTKIKNRQLMTSKLKSNHNHKSATNGKTISASPLRVSSPQQARQLPTRVGLTNPVKQESTTTSHRLASPSSVSSLRRSTRIASTGSESVKSDESESPSTVAPSVVTRLSDSGSGVCPPTASPVSSQLSGQPNCLKLTIRVRRLNNCQNDSLNSNRNSNKSANNSNIYDSADDSILTDRSLDSKSTILYEVMPSSSTGTTASSSSASDCSSTTTAGPLVADGYGLDYSYSRKNRSKKKKKKKSKRRGLSSKRESLSDSRAGHTLDSPFNSAKRLRLIVGNDTISIDIKKKLSLF</sequence>
<evidence type="ECO:0000256" key="8">
    <source>
        <dbReference type="ARBA" id="ARBA00022691"/>
    </source>
</evidence>
<evidence type="ECO:0000256" key="13">
    <source>
        <dbReference type="SAM" id="MobiDB-lite"/>
    </source>
</evidence>
<feature type="compositionally biased region" description="Basic and acidic residues" evidence="13">
    <location>
        <begin position="687"/>
        <end position="699"/>
    </location>
</feature>
<dbReference type="PROSITE" id="PS51570">
    <property type="entry name" value="SAM_MT43_SUVAR420_2"/>
    <property type="match status" value="1"/>
</dbReference>
<dbReference type="InterPro" id="IPR046341">
    <property type="entry name" value="SET_dom_sf"/>
</dbReference>
<dbReference type="SMART" id="SM00317">
    <property type="entry name" value="SET"/>
    <property type="match status" value="1"/>
</dbReference>
<evidence type="ECO:0000256" key="10">
    <source>
        <dbReference type="ARBA" id="ARBA00023015"/>
    </source>
</evidence>
<keyword evidence="10" id="KW-0805">Transcription regulation</keyword>
<keyword evidence="12" id="KW-0539">Nucleus</keyword>
<evidence type="ECO:0000256" key="12">
    <source>
        <dbReference type="ARBA" id="ARBA00023242"/>
    </source>
</evidence>
<evidence type="ECO:0000313" key="15">
    <source>
        <dbReference type="EMBL" id="CAD7650419.1"/>
    </source>
</evidence>
<evidence type="ECO:0000256" key="2">
    <source>
        <dbReference type="ARBA" id="ARBA00004286"/>
    </source>
</evidence>
<dbReference type="InterPro" id="IPR025790">
    <property type="entry name" value="Suv4-20_animal"/>
</dbReference>
<feature type="compositionally biased region" description="Polar residues" evidence="13">
    <location>
        <begin position="460"/>
        <end position="482"/>
    </location>
</feature>
<feature type="region of interest" description="Disordered" evidence="13">
    <location>
        <begin position="413"/>
        <end position="567"/>
    </location>
</feature>
<dbReference type="InterPro" id="IPR041938">
    <property type="entry name" value="Hist-Lys_N-MTase_N"/>
</dbReference>
<keyword evidence="4" id="KW-0158">Chromosome</keyword>
<keyword evidence="8" id="KW-0949">S-adenosyl-L-methionine</keyword>
<dbReference type="Gene3D" id="2.170.270.10">
    <property type="entry name" value="SET domain"/>
    <property type="match status" value="1"/>
</dbReference>
<dbReference type="Proteomes" id="UP000728032">
    <property type="component" value="Unassembled WGS sequence"/>
</dbReference>
<dbReference type="PANTHER" id="PTHR12977:SF4">
    <property type="entry name" value="HISTONE-LYSINE N-METHYLTRANSFERASE KMT5B"/>
    <property type="match status" value="1"/>
</dbReference>
<feature type="region of interest" description="Disordered" evidence="13">
    <location>
        <begin position="585"/>
        <end position="607"/>
    </location>
</feature>
<evidence type="ECO:0000256" key="5">
    <source>
        <dbReference type="ARBA" id="ARBA00022491"/>
    </source>
</evidence>